<name>A0A9J6EKI1_RHIMP</name>
<dbReference type="EMBL" id="JABSTU010000003">
    <property type="protein sequence ID" value="KAH8034850.1"/>
    <property type="molecule type" value="Genomic_DNA"/>
</dbReference>
<feature type="compositionally biased region" description="Basic and acidic residues" evidence="1">
    <location>
        <begin position="313"/>
        <end position="324"/>
    </location>
</feature>
<evidence type="ECO:0000313" key="3">
    <source>
        <dbReference type="EMBL" id="KAH8034850.1"/>
    </source>
</evidence>
<feature type="region of interest" description="Disordered" evidence="1">
    <location>
        <begin position="228"/>
        <end position="255"/>
    </location>
</feature>
<feature type="region of interest" description="Disordered" evidence="1">
    <location>
        <begin position="150"/>
        <end position="169"/>
    </location>
</feature>
<feature type="transmembrane region" description="Helical" evidence="2">
    <location>
        <begin position="20"/>
        <end position="42"/>
    </location>
</feature>
<dbReference type="Proteomes" id="UP000821866">
    <property type="component" value="Chromosome 11"/>
</dbReference>
<feature type="compositionally biased region" description="Polar residues" evidence="1">
    <location>
        <begin position="234"/>
        <end position="251"/>
    </location>
</feature>
<keyword evidence="2" id="KW-1133">Transmembrane helix</keyword>
<organism evidence="3 4">
    <name type="scientific">Rhipicephalus microplus</name>
    <name type="common">Cattle tick</name>
    <name type="synonym">Boophilus microplus</name>
    <dbReference type="NCBI Taxonomy" id="6941"/>
    <lineage>
        <taxon>Eukaryota</taxon>
        <taxon>Metazoa</taxon>
        <taxon>Ecdysozoa</taxon>
        <taxon>Arthropoda</taxon>
        <taxon>Chelicerata</taxon>
        <taxon>Arachnida</taxon>
        <taxon>Acari</taxon>
        <taxon>Parasitiformes</taxon>
        <taxon>Ixodida</taxon>
        <taxon>Ixodoidea</taxon>
        <taxon>Ixodidae</taxon>
        <taxon>Rhipicephalinae</taxon>
        <taxon>Rhipicephalus</taxon>
        <taxon>Boophilus</taxon>
    </lineage>
</organism>
<evidence type="ECO:0000313" key="4">
    <source>
        <dbReference type="Proteomes" id="UP000821866"/>
    </source>
</evidence>
<keyword evidence="4" id="KW-1185">Reference proteome</keyword>
<proteinExistence type="predicted"/>
<keyword evidence="2" id="KW-0472">Membrane</keyword>
<reference evidence="3" key="1">
    <citation type="journal article" date="2020" name="Cell">
        <title>Large-Scale Comparative Analyses of Tick Genomes Elucidate Their Genetic Diversity and Vector Capacities.</title>
        <authorList>
            <consortium name="Tick Genome and Microbiome Consortium (TIGMIC)"/>
            <person name="Jia N."/>
            <person name="Wang J."/>
            <person name="Shi W."/>
            <person name="Du L."/>
            <person name="Sun Y."/>
            <person name="Zhan W."/>
            <person name="Jiang J.F."/>
            <person name="Wang Q."/>
            <person name="Zhang B."/>
            <person name="Ji P."/>
            <person name="Bell-Sakyi L."/>
            <person name="Cui X.M."/>
            <person name="Yuan T.T."/>
            <person name="Jiang B.G."/>
            <person name="Yang W.F."/>
            <person name="Lam T.T."/>
            <person name="Chang Q.C."/>
            <person name="Ding S.J."/>
            <person name="Wang X.J."/>
            <person name="Zhu J.G."/>
            <person name="Ruan X.D."/>
            <person name="Zhao L."/>
            <person name="Wei J.T."/>
            <person name="Ye R.Z."/>
            <person name="Que T.C."/>
            <person name="Du C.H."/>
            <person name="Zhou Y.H."/>
            <person name="Cheng J.X."/>
            <person name="Dai P.F."/>
            <person name="Guo W.B."/>
            <person name="Han X.H."/>
            <person name="Huang E.J."/>
            <person name="Li L.F."/>
            <person name="Wei W."/>
            <person name="Gao Y.C."/>
            <person name="Liu J.Z."/>
            <person name="Shao H.Z."/>
            <person name="Wang X."/>
            <person name="Wang C.C."/>
            <person name="Yang T.C."/>
            <person name="Huo Q.B."/>
            <person name="Li W."/>
            <person name="Chen H.Y."/>
            <person name="Chen S.E."/>
            <person name="Zhou L.G."/>
            <person name="Ni X.B."/>
            <person name="Tian J.H."/>
            <person name="Sheng Y."/>
            <person name="Liu T."/>
            <person name="Pan Y.S."/>
            <person name="Xia L.Y."/>
            <person name="Li J."/>
            <person name="Zhao F."/>
            <person name="Cao W.C."/>
        </authorList>
    </citation>
    <scope>NUCLEOTIDE SEQUENCE</scope>
    <source>
        <strain evidence="3">Rmic-2018</strain>
    </source>
</reference>
<dbReference type="AlphaFoldDB" id="A0A9J6EKI1"/>
<sequence length="345" mass="37549">MVSFPHFMLRRSGGHPFSTLYWTGFVVSPVYTCRLALLLFLVRTEDEIRRPSRRLDSFKHSFLRSALGSVHVPSAPHVPVHPQHASGLALSPNNTALCPRRTTAPLVTFPANQGMSSPEPEILAIAGVRDGGRHLPPEIIDPLRSKFRTAQDGASSNTPLGNGAPPLNREHPRCGRCTWQHGARGVGDRTPAPSTAVSSRAYALRARTSRFPQCRTVTAGSCDRRWLGKLGSPAATSTRRPLPHSSANSGCASGVVGDGARRQLARDHARGCFTRAKEHVEAILPTSKTACHSSSRAHRRVVLRGEASAMASKEGETFHDAKDDAEPEDRDNQRNMGESFVPQWT</sequence>
<protein>
    <submittedName>
        <fullName evidence="3">Uncharacterized protein</fullName>
    </submittedName>
</protein>
<feature type="region of interest" description="Disordered" evidence="1">
    <location>
        <begin position="307"/>
        <end position="345"/>
    </location>
</feature>
<comment type="caution">
    <text evidence="3">The sequence shown here is derived from an EMBL/GenBank/DDBJ whole genome shotgun (WGS) entry which is preliminary data.</text>
</comment>
<accession>A0A9J6EKI1</accession>
<evidence type="ECO:0000256" key="2">
    <source>
        <dbReference type="SAM" id="Phobius"/>
    </source>
</evidence>
<keyword evidence="2" id="KW-0812">Transmembrane</keyword>
<reference evidence="3" key="2">
    <citation type="submission" date="2021-09" db="EMBL/GenBank/DDBJ databases">
        <authorList>
            <person name="Jia N."/>
            <person name="Wang J."/>
            <person name="Shi W."/>
            <person name="Du L."/>
            <person name="Sun Y."/>
            <person name="Zhan W."/>
            <person name="Jiang J."/>
            <person name="Wang Q."/>
            <person name="Zhang B."/>
            <person name="Ji P."/>
            <person name="Sakyi L.B."/>
            <person name="Cui X."/>
            <person name="Yuan T."/>
            <person name="Jiang B."/>
            <person name="Yang W."/>
            <person name="Lam T.T.-Y."/>
            <person name="Chang Q."/>
            <person name="Ding S."/>
            <person name="Wang X."/>
            <person name="Zhu J."/>
            <person name="Ruan X."/>
            <person name="Zhao L."/>
            <person name="Wei J."/>
            <person name="Que T."/>
            <person name="Du C."/>
            <person name="Cheng J."/>
            <person name="Dai P."/>
            <person name="Han X."/>
            <person name="Huang E."/>
            <person name="Gao Y."/>
            <person name="Liu J."/>
            <person name="Shao H."/>
            <person name="Ye R."/>
            <person name="Li L."/>
            <person name="Wei W."/>
            <person name="Wang X."/>
            <person name="Wang C."/>
            <person name="Huo Q."/>
            <person name="Li W."/>
            <person name="Guo W."/>
            <person name="Chen H."/>
            <person name="Chen S."/>
            <person name="Zhou L."/>
            <person name="Zhou L."/>
            <person name="Ni X."/>
            <person name="Tian J."/>
            <person name="Zhou Y."/>
            <person name="Sheng Y."/>
            <person name="Liu T."/>
            <person name="Pan Y."/>
            <person name="Xia L."/>
            <person name="Li J."/>
            <person name="Zhao F."/>
            <person name="Cao W."/>
        </authorList>
    </citation>
    <scope>NUCLEOTIDE SEQUENCE</scope>
    <source>
        <strain evidence="3">Rmic-2018</strain>
        <tissue evidence="3">Larvae</tissue>
    </source>
</reference>
<gene>
    <name evidence="3" type="ORF">HPB51_003137</name>
</gene>
<evidence type="ECO:0000256" key="1">
    <source>
        <dbReference type="SAM" id="MobiDB-lite"/>
    </source>
</evidence>